<dbReference type="InterPro" id="IPR035587">
    <property type="entry name" value="DUS-like_FMN-bd"/>
</dbReference>
<dbReference type="PANTHER" id="PTHR11082:SF36">
    <property type="entry name" value="DUS-LIKE FMN-BINDING DOMAIN-CONTAINING PROTEIN"/>
    <property type="match status" value="1"/>
</dbReference>
<reference evidence="2" key="1">
    <citation type="submission" date="2021-03" db="EMBL/GenBank/DDBJ databases">
        <title>Genomic Encyclopedia of Type Strains, Phase IV (KMG-IV): sequencing the most valuable type-strain genomes for metagenomic binning, comparative biology and taxonomic classification.</title>
        <authorList>
            <person name="Goeker M."/>
        </authorList>
    </citation>
    <scope>NUCLEOTIDE SEQUENCE</scope>
    <source>
        <strain evidence="2">DSM 26232</strain>
    </source>
</reference>
<evidence type="ECO:0000313" key="3">
    <source>
        <dbReference type="Proteomes" id="UP000823736"/>
    </source>
</evidence>
<feature type="domain" description="DUS-like FMN-binding" evidence="1">
    <location>
        <begin position="89"/>
        <end position="241"/>
    </location>
</feature>
<comment type="caution">
    <text evidence="2">The sequence shown here is derived from an EMBL/GenBank/DDBJ whole genome shotgun (WGS) entry which is preliminary data.</text>
</comment>
<proteinExistence type="predicted"/>
<sequence>MFSPRLALASLSGEADAEWARQGSEWAGTAFLGGVCLDGSTRAAAREMVADRDRTEFLPDDPIPFVDDQLAALSDIDVRPGINVRSTTAEPVREVAKVAAEHDAILEINAHCRQDELCAAGAGETLLREPDRLEPLVEAASGPGADVSVKVRAELAGVDLVNVAQRVESAGADAIHVDAMDSESVVANLADATDLFLIANNGVRDRETVREYLDYGADAVSVGRPSDNPEVLGRVADAVDEWAAPDEPAEAPR</sequence>
<evidence type="ECO:0000313" key="2">
    <source>
        <dbReference type="EMBL" id="MBP1987710.1"/>
    </source>
</evidence>
<organism evidence="2 3">
    <name type="scientific">Halolamina salifodinae</name>
    <dbReference type="NCBI Taxonomy" id="1202767"/>
    <lineage>
        <taxon>Archaea</taxon>
        <taxon>Methanobacteriati</taxon>
        <taxon>Methanobacteriota</taxon>
        <taxon>Stenosarchaea group</taxon>
        <taxon>Halobacteria</taxon>
        <taxon>Halobacteriales</taxon>
        <taxon>Haloferacaceae</taxon>
    </lineage>
</organism>
<dbReference type="EMBL" id="JAGGLC010000004">
    <property type="protein sequence ID" value="MBP1987710.1"/>
    <property type="molecule type" value="Genomic_DNA"/>
</dbReference>
<dbReference type="OrthoDB" id="145053at2157"/>
<evidence type="ECO:0000259" key="1">
    <source>
        <dbReference type="Pfam" id="PF01207"/>
    </source>
</evidence>
<dbReference type="PANTHER" id="PTHR11082">
    <property type="entry name" value="TRNA-DIHYDROURIDINE SYNTHASE"/>
    <property type="match status" value="1"/>
</dbReference>
<dbReference type="RefSeq" id="WP_209492071.1">
    <property type="nucleotide sequence ID" value="NZ_JAGGLC010000004.1"/>
</dbReference>
<dbReference type="Pfam" id="PF01207">
    <property type="entry name" value="Dus"/>
    <property type="match status" value="1"/>
</dbReference>
<dbReference type="Gene3D" id="3.20.20.70">
    <property type="entry name" value="Aldolase class I"/>
    <property type="match status" value="1"/>
</dbReference>
<dbReference type="SUPFAM" id="SSF51395">
    <property type="entry name" value="FMN-linked oxidoreductases"/>
    <property type="match status" value="1"/>
</dbReference>
<dbReference type="Proteomes" id="UP000823736">
    <property type="component" value="Unassembled WGS sequence"/>
</dbReference>
<dbReference type="AlphaFoldDB" id="A0A8T4GZ60"/>
<name>A0A8T4GZ60_9EURY</name>
<keyword evidence="3" id="KW-1185">Reference proteome</keyword>
<protein>
    <submittedName>
        <fullName evidence="2">TIM-barrel protein</fullName>
    </submittedName>
</protein>
<gene>
    <name evidence="2" type="ORF">J2753_002211</name>
</gene>
<dbReference type="InterPro" id="IPR013785">
    <property type="entry name" value="Aldolase_TIM"/>
</dbReference>
<accession>A0A8T4GZ60</accession>